<comment type="caution">
    <text evidence="3">The sequence shown here is derived from an EMBL/GenBank/DDBJ whole genome shotgun (WGS) entry which is preliminary data.</text>
</comment>
<organism evidence="3 4">
    <name type="scientific">Solanum pinnatisectum</name>
    <name type="common">tansyleaf nightshade</name>
    <dbReference type="NCBI Taxonomy" id="50273"/>
    <lineage>
        <taxon>Eukaryota</taxon>
        <taxon>Viridiplantae</taxon>
        <taxon>Streptophyta</taxon>
        <taxon>Embryophyta</taxon>
        <taxon>Tracheophyta</taxon>
        <taxon>Spermatophyta</taxon>
        <taxon>Magnoliopsida</taxon>
        <taxon>eudicotyledons</taxon>
        <taxon>Gunneridae</taxon>
        <taxon>Pentapetalae</taxon>
        <taxon>asterids</taxon>
        <taxon>lamiids</taxon>
        <taxon>Solanales</taxon>
        <taxon>Solanaceae</taxon>
        <taxon>Solanoideae</taxon>
        <taxon>Solaneae</taxon>
        <taxon>Solanum</taxon>
    </lineage>
</organism>
<dbReference type="EMBL" id="JAWPEI010000003">
    <property type="protein sequence ID" value="KAK4731298.1"/>
    <property type="molecule type" value="Genomic_DNA"/>
</dbReference>
<proteinExistence type="predicted"/>
<feature type="compositionally biased region" description="Basic and acidic residues" evidence="2">
    <location>
        <begin position="1"/>
        <end position="18"/>
    </location>
</feature>
<accession>A0AAV9M0T3</accession>
<evidence type="ECO:0000313" key="4">
    <source>
        <dbReference type="Proteomes" id="UP001311915"/>
    </source>
</evidence>
<feature type="coiled-coil region" evidence="1">
    <location>
        <begin position="209"/>
        <end position="236"/>
    </location>
</feature>
<keyword evidence="4" id="KW-1185">Reference proteome</keyword>
<sequence>MNRNQDASKKEVKKDKSLSLKVASGNTSDEEEDMAYLTSRFLKIVRKHRGFRKGEISGRTATPNDLCHKYYPRLAGDKDKRRDLISDRMGRRVFADYVVKKALAVWGYSSSDLDQLEHPEDVSMLTVKDDENVFNTMFTLMEKSDDEESKKEVTLSDIKQDLHTYSVKKLRNLEAIWIDSITELMTENDLMNNSLDIFYEEKVGLVENMSIVEEQLLVLETENLELKEKMKMMSEKYGREKGEASNLQLELETQLNSVETKPTLA</sequence>
<feature type="region of interest" description="Disordered" evidence="2">
    <location>
        <begin position="1"/>
        <end position="29"/>
    </location>
</feature>
<name>A0AAV9M0T3_9SOLN</name>
<gene>
    <name evidence="3" type="ORF">R3W88_024286</name>
</gene>
<dbReference type="Proteomes" id="UP001311915">
    <property type="component" value="Unassembled WGS sequence"/>
</dbReference>
<protein>
    <submittedName>
        <fullName evidence="3">Uncharacterized protein</fullName>
    </submittedName>
</protein>
<reference evidence="3 4" key="1">
    <citation type="submission" date="2023-10" db="EMBL/GenBank/DDBJ databases">
        <title>Genome-Wide Identification Analysis in wild type Solanum Pinnatisectum Reveals Some Genes Defensing Phytophthora Infestans.</title>
        <authorList>
            <person name="Sun C."/>
        </authorList>
    </citation>
    <scope>NUCLEOTIDE SEQUENCE [LARGE SCALE GENOMIC DNA]</scope>
    <source>
        <strain evidence="3">LQN</strain>
        <tissue evidence="3">Leaf</tissue>
    </source>
</reference>
<dbReference type="AlphaFoldDB" id="A0AAV9M0T3"/>
<evidence type="ECO:0000313" key="3">
    <source>
        <dbReference type="EMBL" id="KAK4731298.1"/>
    </source>
</evidence>
<evidence type="ECO:0000256" key="2">
    <source>
        <dbReference type="SAM" id="MobiDB-lite"/>
    </source>
</evidence>
<evidence type="ECO:0000256" key="1">
    <source>
        <dbReference type="SAM" id="Coils"/>
    </source>
</evidence>
<keyword evidence="1" id="KW-0175">Coiled coil</keyword>